<evidence type="ECO:0000313" key="3">
    <source>
        <dbReference type="EMBL" id="KAH9364619.1"/>
    </source>
</evidence>
<name>A0A9J6FP24_HAELO</name>
<evidence type="ECO:0000256" key="1">
    <source>
        <dbReference type="SAM" id="MobiDB-lite"/>
    </source>
</evidence>
<sequence length="233" mass="25149">MAQPAGIVDASTDARKRRAQSAATFRNEPTFHEASTEPSTNDLLACAQLSLGVLTLHLQSMLLLAPPTDHWCKRPPEFANQSAHAWKNAAIPLGPDGRHSQRAVYRFHYFREPGGGPAWSFSVPEELHYREWEFYLPDGVSTVVSEGLVWAPFLGTTTGPLGRRPLILAGVVAALSGAAQTVNAPAFFHFIVSRMLVVAALAGCSLTSLVLLFKATSEASRCTASAPRLLAKE</sequence>
<comment type="caution">
    <text evidence="3">The sequence shown here is derived from an EMBL/GenBank/DDBJ whole genome shotgun (WGS) entry which is preliminary data.</text>
</comment>
<keyword evidence="2" id="KW-1133">Transmembrane helix</keyword>
<dbReference type="VEuPathDB" id="VectorBase:HLOH_043398"/>
<dbReference type="InterPro" id="IPR036259">
    <property type="entry name" value="MFS_trans_sf"/>
</dbReference>
<dbReference type="AlphaFoldDB" id="A0A9J6FP24"/>
<keyword evidence="2" id="KW-0812">Transmembrane</keyword>
<keyword evidence="4" id="KW-1185">Reference proteome</keyword>
<proteinExistence type="predicted"/>
<reference evidence="3 4" key="1">
    <citation type="journal article" date="2020" name="Cell">
        <title>Large-Scale Comparative Analyses of Tick Genomes Elucidate Their Genetic Diversity and Vector Capacities.</title>
        <authorList>
            <consortium name="Tick Genome and Microbiome Consortium (TIGMIC)"/>
            <person name="Jia N."/>
            <person name="Wang J."/>
            <person name="Shi W."/>
            <person name="Du L."/>
            <person name="Sun Y."/>
            <person name="Zhan W."/>
            <person name="Jiang J.F."/>
            <person name="Wang Q."/>
            <person name="Zhang B."/>
            <person name="Ji P."/>
            <person name="Bell-Sakyi L."/>
            <person name="Cui X.M."/>
            <person name="Yuan T.T."/>
            <person name="Jiang B.G."/>
            <person name="Yang W.F."/>
            <person name="Lam T.T."/>
            <person name="Chang Q.C."/>
            <person name="Ding S.J."/>
            <person name="Wang X.J."/>
            <person name="Zhu J.G."/>
            <person name="Ruan X.D."/>
            <person name="Zhao L."/>
            <person name="Wei J.T."/>
            <person name="Ye R.Z."/>
            <person name="Que T.C."/>
            <person name="Du C.H."/>
            <person name="Zhou Y.H."/>
            <person name="Cheng J.X."/>
            <person name="Dai P.F."/>
            <person name="Guo W.B."/>
            <person name="Han X.H."/>
            <person name="Huang E.J."/>
            <person name="Li L.F."/>
            <person name="Wei W."/>
            <person name="Gao Y.C."/>
            <person name="Liu J.Z."/>
            <person name="Shao H.Z."/>
            <person name="Wang X."/>
            <person name="Wang C.C."/>
            <person name="Yang T.C."/>
            <person name="Huo Q.B."/>
            <person name="Li W."/>
            <person name="Chen H.Y."/>
            <person name="Chen S.E."/>
            <person name="Zhou L.G."/>
            <person name="Ni X.B."/>
            <person name="Tian J.H."/>
            <person name="Sheng Y."/>
            <person name="Liu T."/>
            <person name="Pan Y.S."/>
            <person name="Xia L.Y."/>
            <person name="Li J."/>
            <person name="Zhao F."/>
            <person name="Cao W.C."/>
        </authorList>
    </citation>
    <scope>NUCLEOTIDE SEQUENCE [LARGE SCALE GENOMIC DNA]</scope>
    <source>
        <strain evidence="3">HaeL-2018</strain>
    </source>
</reference>
<gene>
    <name evidence="3" type="ORF">HPB48_012834</name>
</gene>
<evidence type="ECO:0000313" key="4">
    <source>
        <dbReference type="Proteomes" id="UP000821853"/>
    </source>
</evidence>
<accession>A0A9J6FP24</accession>
<dbReference type="SUPFAM" id="SSF103473">
    <property type="entry name" value="MFS general substrate transporter"/>
    <property type="match status" value="1"/>
</dbReference>
<keyword evidence="2" id="KW-0472">Membrane</keyword>
<protein>
    <submittedName>
        <fullName evidence="3">Uncharacterized protein</fullName>
    </submittedName>
</protein>
<dbReference type="Proteomes" id="UP000821853">
    <property type="component" value="Chromosome 10"/>
</dbReference>
<feature type="region of interest" description="Disordered" evidence="1">
    <location>
        <begin position="1"/>
        <end position="37"/>
    </location>
</feature>
<dbReference type="OrthoDB" id="6511901at2759"/>
<dbReference type="EMBL" id="JABSTR010000002">
    <property type="protein sequence ID" value="KAH9364619.1"/>
    <property type="molecule type" value="Genomic_DNA"/>
</dbReference>
<organism evidence="3 4">
    <name type="scientific">Haemaphysalis longicornis</name>
    <name type="common">Bush tick</name>
    <dbReference type="NCBI Taxonomy" id="44386"/>
    <lineage>
        <taxon>Eukaryota</taxon>
        <taxon>Metazoa</taxon>
        <taxon>Ecdysozoa</taxon>
        <taxon>Arthropoda</taxon>
        <taxon>Chelicerata</taxon>
        <taxon>Arachnida</taxon>
        <taxon>Acari</taxon>
        <taxon>Parasitiformes</taxon>
        <taxon>Ixodida</taxon>
        <taxon>Ixodoidea</taxon>
        <taxon>Ixodidae</taxon>
        <taxon>Haemaphysalinae</taxon>
        <taxon>Haemaphysalis</taxon>
    </lineage>
</organism>
<evidence type="ECO:0000256" key="2">
    <source>
        <dbReference type="SAM" id="Phobius"/>
    </source>
</evidence>
<feature type="transmembrane region" description="Helical" evidence="2">
    <location>
        <begin position="194"/>
        <end position="213"/>
    </location>
</feature>